<protein>
    <submittedName>
        <fullName evidence="1">Uncharacterized protein</fullName>
    </submittedName>
</protein>
<reference evidence="1" key="1">
    <citation type="journal article" date="2014" name="Front. Microbiol.">
        <title>High frequency of phylogenetically diverse reductive dehalogenase-homologous genes in deep subseafloor sedimentary metagenomes.</title>
        <authorList>
            <person name="Kawai M."/>
            <person name="Futagami T."/>
            <person name="Toyoda A."/>
            <person name="Takaki Y."/>
            <person name="Nishi S."/>
            <person name="Hori S."/>
            <person name="Arai W."/>
            <person name="Tsubouchi T."/>
            <person name="Morono Y."/>
            <person name="Uchiyama I."/>
            <person name="Ito T."/>
            <person name="Fujiyama A."/>
            <person name="Inagaki F."/>
            <person name="Takami H."/>
        </authorList>
    </citation>
    <scope>NUCLEOTIDE SEQUENCE</scope>
    <source>
        <strain evidence="1">Expedition CK06-06</strain>
    </source>
</reference>
<evidence type="ECO:0000313" key="1">
    <source>
        <dbReference type="EMBL" id="GAG53576.1"/>
    </source>
</evidence>
<name>X0ZZX9_9ZZZZ</name>
<accession>X0ZZX9</accession>
<proteinExistence type="predicted"/>
<comment type="caution">
    <text evidence="1">The sequence shown here is derived from an EMBL/GenBank/DDBJ whole genome shotgun (WGS) entry which is preliminary data.</text>
</comment>
<organism evidence="1">
    <name type="scientific">marine sediment metagenome</name>
    <dbReference type="NCBI Taxonomy" id="412755"/>
    <lineage>
        <taxon>unclassified sequences</taxon>
        <taxon>metagenomes</taxon>
        <taxon>ecological metagenomes</taxon>
    </lineage>
</organism>
<sequence length="89" mass="9987">MFSLKDAVSINSSLIYNQRISKTGKKNKELLSQPFADWGHPNPLIIFRCLSGTAFETFLSSLPNGKKCKINVQTFNSNKQISNMFLNSS</sequence>
<dbReference type="AlphaFoldDB" id="X0ZZX9"/>
<dbReference type="EMBL" id="BART01008282">
    <property type="protein sequence ID" value="GAG53576.1"/>
    <property type="molecule type" value="Genomic_DNA"/>
</dbReference>
<gene>
    <name evidence="1" type="ORF">S01H4_18675</name>
</gene>